<dbReference type="Proteomes" id="UP001175000">
    <property type="component" value="Unassembled WGS sequence"/>
</dbReference>
<gene>
    <name evidence="2" type="ORF">B0T14DRAFT_526245</name>
</gene>
<evidence type="ECO:0000313" key="2">
    <source>
        <dbReference type="EMBL" id="KAK0613439.1"/>
    </source>
</evidence>
<feature type="region of interest" description="Disordered" evidence="1">
    <location>
        <begin position="72"/>
        <end position="98"/>
    </location>
</feature>
<feature type="region of interest" description="Disordered" evidence="1">
    <location>
        <begin position="1"/>
        <end position="24"/>
    </location>
</feature>
<protein>
    <submittedName>
        <fullName evidence="2">Uncharacterized protein</fullName>
    </submittedName>
</protein>
<sequence>MPLLPTRRHRAPVVTTSAPRHRGGFFSRRRAPVARTTHTHTPVVSTHHHHHHTQKRHATIGDKISGALLKLKGTLTGRPGQKAAGTRRMHGTDGRGQVKVARRRRFF</sequence>
<feature type="compositionally biased region" description="Basic residues" evidence="1">
    <location>
        <begin position="1"/>
        <end position="11"/>
    </location>
</feature>
<keyword evidence="3" id="KW-1185">Reference proteome</keyword>
<accession>A0AA39WDL6</accession>
<comment type="caution">
    <text evidence="2">The sequence shown here is derived from an EMBL/GenBank/DDBJ whole genome shotgun (WGS) entry which is preliminary data.</text>
</comment>
<organism evidence="2 3">
    <name type="scientific">Immersiella caudata</name>
    <dbReference type="NCBI Taxonomy" id="314043"/>
    <lineage>
        <taxon>Eukaryota</taxon>
        <taxon>Fungi</taxon>
        <taxon>Dikarya</taxon>
        <taxon>Ascomycota</taxon>
        <taxon>Pezizomycotina</taxon>
        <taxon>Sordariomycetes</taxon>
        <taxon>Sordariomycetidae</taxon>
        <taxon>Sordariales</taxon>
        <taxon>Lasiosphaeriaceae</taxon>
        <taxon>Immersiella</taxon>
    </lineage>
</organism>
<evidence type="ECO:0000313" key="3">
    <source>
        <dbReference type="Proteomes" id="UP001175000"/>
    </source>
</evidence>
<dbReference type="EMBL" id="JAULSU010000006">
    <property type="protein sequence ID" value="KAK0613439.1"/>
    <property type="molecule type" value="Genomic_DNA"/>
</dbReference>
<name>A0AA39WDL6_9PEZI</name>
<dbReference type="AlphaFoldDB" id="A0AA39WDL6"/>
<proteinExistence type="predicted"/>
<reference evidence="2" key="1">
    <citation type="submission" date="2023-06" db="EMBL/GenBank/DDBJ databases">
        <title>Genome-scale phylogeny and comparative genomics of the fungal order Sordariales.</title>
        <authorList>
            <consortium name="Lawrence Berkeley National Laboratory"/>
            <person name="Hensen N."/>
            <person name="Bonometti L."/>
            <person name="Westerberg I."/>
            <person name="Brannstrom I.O."/>
            <person name="Guillou S."/>
            <person name="Cros-Aarteil S."/>
            <person name="Calhoun S."/>
            <person name="Haridas S."/>
            <person name="Kuo A."/>
            <person name="Mondo S."/>
            <person name="Pangilinan J."/>
            <person name="Riley R."/>
            <person name="Labutti K."/>
            <person name="Andreopoulos B."/>
            <person name="Lipzen A."/>
            <person name="Chen C."/>
            <person name="Yanf M."/>
            <person name="Daum C."/>
            <person name="Ng V."/>
            <person name="Clum A."/>
            <person name="Steindorff A."/>
            <person name="Ohm R."/>
            <person name="Martin F."/>
            <person name="Silar P."/>
            <person name="Natvig D."/>
            <person name="Lalanne C."/>
            <person name="Gautier V."/>
            <person name="Ament-Velasquez S.L."/>
            <person name="Kruys A."/>
            <person name="Hutchinson M.I."/>
            <person name="Powell A.J."/>
            <person name="Barry K."/>
            <person name="Miller A.N."/>
            <person name="Grigoriev I.V."/>
            <person name="Debuchy R."/>
            <person name="Gladieux P."/>
            <person name="Thoren M.H."/>
            <person name="Johannesson H."/>
        </authorList>
    </citation>
    <scope>NUCLEOTIDE SEQUENCE</scope>
    <source>
        <strain evidence="2">CBS 606.72</strain>
    </source>
</reference>
<evidence type="ECO:0000256" key="1">
    <source>
        <dbReference type="SAM" id="MobiDB-lite"/>
    </source>
</evidence>